<keyword evidence="7" id="KW-1185">Reference proteome</keyword>
<dbReference type="eggNOG" id="ENOG502Z8HQ">
    <property type="taxonomic scope" value="Bacteria"/>
</dbReference>
<evidence type="ECO:0000313" key="7">
    <source>
        <dbReference type="Proteomes" id="UP000010367"/>
    </source>
</evidence>
<reference evidence="6 7" key="1">
    <citation type="submission" date="2012-06" db="EMBL/GenBank/DDBJ databases">
        <title>Finished chromosome of genome of Oscillatoria acuminata PCC 6304.</title>
        <authorList>
            <consortium name="US DOE Joint Genome Institute"/>
            <person name="Gugger M."/>
            <person name="Coursin T."/>
            <person name="Rippka R."/>
            <person name="Tandeau De Marsac N."/>
            <person name="Huntemann M."/>
            <person name="Wei C.-L."/>
            <person name="Han J."/>
            <person name="Detter J.C."/>
            <person name="Han C."/>
            <person name="Tapia R."/>
            <person name="Davenport K."/>
            <person name="Daligault H."/>
            <person name="Erkkila T."/>
            <person name="Gu W."/>
            <person name="Munk A.C.C."/>
            <person name="Teshima H."/>
            <person name="Xu Y."/>
            <person name="Chain P."/>
            <person name="Chen A."/>
            <person name="Krypides N."/>
            <person name="Mavromatis K."/>
            <person name="Markowitz V."/>
            <person name="Szeto E."/>
            <person name="Ivanova N."/>
            <person name="Mikhailova N."/>
            <person name="Ovchinnikova G."/>
            <person name="Pagani I."/>
            <person name="Pati A."/>
            <person name="Goodwin L."/>
            <person name="Peters L."/>
            <person name="Pitluck S."/>
            <person name="Woyke T."/>
            <person name="Kerfeld C."/>
        </authorList>
    </citation>
    <scope>NUCLEOTIDE SEQUENCE [LARGE SCALE GENOMIC DNA]</scope>
    <source>
        <strain evidence="6 7">PCC 6304</strain>
    </source>
</reference>
<dbReference type="EMBL" id="CP003607">
    <property type="protein sequence ID" value="AFY81144.1"/>
    <property type="molecule type" value="Genomic_DNA"/>
</dbReference>
<dbReference type="SUPFAM" id="SSF52172">
    <property type="entry name" value="CheY-like"/>
    <property type="match status" value="1"/>
</dbReference>
<gene>
    <name evidence="6" type="ORF">Oscil6304_1437</name>
</gene>
<evidence type="ECO:0000313" key="6">
    <source>
        <dbReference type="EMBL" id="AFY81144.1"/>
    </source>
</evidence>
<dbReference type="InParanoid" id="K9TGJ3"/>
<organism evidence="6 7">
    <name type="scientific">Oscillatoria acuminata PCC 6304</name>
    <dbReference type="NCBI Taxonomy" id="56110"/>
    <lineage>
        <taxon>Bacteria</taxon>
        <taxon>Bacillati</taxon>
        <taxon>Cyanobacteriota</taxon>
        <taxon>Cyanophyceae</taxon>
        <taxon>Oscillatoriophycideae</taxon>
        <taxon>Oscillatoriales</taxon>
        <taxon>Oscillatoriaceae</taxon>
        <taxon>Oscillatoria</taxon>
    </lineage>
</organism>
<dbReference type="PROSITE" id="PS51430">
    <property type="entry name" value="KAIA_N"/>
    <property type="match status" value="1"/>
</dbReference>
<dbReference type="InterPro" id="IPR020856">
    <property type="entry name" value="Circadian_clock_protein_KaiA_C"/>
</dbReference>
<dbReference type="KEGG" id="oac:Oscil6304_1437"/>
<dbReference type="InterPro" id="IPR017944">
    <property type="entry name" value="KaiA/RbsU_helical_domain_sf"/>
</dbReference>
<feature type="region of interest" description="Disordered" evidence="3">
    <location>
        <begin position="190"/>
        <end position="210"/>
    </location>
</feature>
<evidence type="ECO:0000256" key="2">
    <source>
        <dbReference type="ARBA" id="ARBA00034852"/>
    </source>
</evidence>
<dbReference type="InterPro" id="IPR011648">
    <property type="entry name" value="Circadian_clock_KaiA"/>
</dbReference>
<feature type="domain" description="KaiA C-terminal" evidence="5">
    <location>
        <begin position="236"/>
        <end position="344"/>
    </location>
</feature>
<dbReference type="Gene3D" id="1.10.1240.30">
    <property type="entry name" value="KaiA/RbsU domain"/>
    <property type="match status" value="1"/>
</dbReference>
<evidence type="ECO:0000259" key="4">
    <source>
        <dbReference type="PROSITE" id="PS51430"/>
    </source>
</evidence>
<feature type="domain" description="KaiA N-terminal" evidence="4">
    <location>
        <begin position="35"/>
        <end position="226"/>
    </location>
</feature>
<dbReference type="PATRIC" id="fig|56110.3.peg.1732"/>
<dbReference type="Proteomes" id="UP000010367">
    <property type="component" value="Chromosome"/>
</dbReference>
<dbReference type="InterPro" id="IPR011006">
    <property type="entry name" value="CheY-like_superfamily"/>
</dbReference>
<dbReference type="AlphaFoldDB" id="K9TGJ3"/>
<dbReference type="Pfam" id="PF07688">
    <property type="entry name" value="KaiA"/>
    <property type="match status" value="1"/>
</dbReference>
<name>K9TGJ3_9CYAN</name>
<dbReference type="OrthoDB" id="513549at2"/>
<dbReference type="InterPro" id="IPR020844">
    <property type="entry name" value="Circadian_clock_KaiA_N"/>
</dbReference>
<accession>K9TGJ3</accession>
<protein>
    <recommendedName>
        <fullName evidence="2">Circadian clock oscillator protein KaiA</fullName>
    </recommendedName>
</protein>
<dbReference type="RefSeq" id="WP_015147791.1">
    <property type="nucleotide sequence ID" value="NC_019693.1"/>
</dbReference>
<evidence type="ECO:0000256" key="1">
    <source>
        <dbReference type="ARBA" id="ARBA00023108"/>
    </source>
</evidence>
<dbReference type="GO" id="GO:0007623">
    <property type="term" value="P:circadian rhythm"/>
    <property type="evidence" value="ECO:0007669"/>
    <property type="project" value="InterPro"/>
</dbReference>
<dbReference type="Gene3D" id="3.40.50.2300">
    <property type="match status" value="1"/>
</dbReference>
<evidence type="ECO:0000259" key="5">
    <source>
        <dbReference type="PROSITE" id="PS51431"/>
    </source>
</evidence>
<evidence type="ECO:0000256" key="3">
    <source>
        <dbReference type="SAM" id="MobiDB-lite"/>
    </source>
</evidence>
<keyword evidence="1" id="KW-0090">Biological rhythms</keyword>
<dbReference type="SUPFAM" id="SSF101215">
    <property type="entry name" value="KaiA/RbsU domain"/>
    <property type="match status" value="1"/>
</dbReference>
<dbReference type="SMART" id="SM01247">
    <property type="entry name" value="KaiA"/>
    <property type="match status" value="1"/>
</dbReference>
<dbReference type="Pfam" id="PF21714">
    <property type="entry name" value="KaiA_N"/>
    <property type="match status" value="1"/>
</dbReference>
<proteinExistence type="predicted"/>
<dbReference type="PROSITE" id="PS51431">
    <property type="entry name" value="KAIA_C"/>
    <property type="match status" value="1"/>
</dbReference>
<dbReference type="HOGENOM" id="CLU_911234_0_0_3"/>
<dbReference type="STRING" id="56110.Oscil6304_1437"/>
<sequence>MFDTTLSPQLWRQGNFERCGCTSSHLEHRFSNNVLQNKLFICTFGPSDILAQSLTQFLESDRYLLTYFQGTDEFLAFVEREKQQLDCLMLQAHPHLKGLAHQLHQQSILLPAVIVHLGSHQASESAEAPASDLNDILLTSIKSPDNGEFVSSKVVYHTAESHIFVPQLPDIGRYVEKAITQFINFSPVSWESDRSQSPPHSSPDISTQNFLGPQQRMLAEKLRERLGYLGVYYKRNPKRFLRNLPPAERQHFLDELQAEYRDIVLNYFSTDGSLNQKIDEMVSTAFLADISVTQIVEIHMDLMDDFSKQLKLEGRSEEILLDYRLTLIDIIAHLCEMYRRSIPRDA</sequence>